<name>A0ACA9QFQ7_9GLOM</name>
<reference evidence="1" key="1">
    <citation type="submission" date="2021-06" db="EMBL/GenBank/DDBJ databases">
        <authorList>
            <person name="Kallberg Y."/>
            <person name="Tangrot J."/>
            <person name="Rosling A."/>
        </authorList>
    </citation>
    <scope>NUCLEOTIDE SEQUENCE</scope>
    <source>
        <strain evidence="1">28 12/20/2015</strain>
    </source>
</reference>
<dbReference type="Proteomes" id="UP000789366">
    <property type="component" value="Unassembled WGS sequence"/>
</dbReference>
<sequence>EGIKISNDIVNMQFINDIMVVNYSDKLKKQIDELGKRLLIKNQKMDWSITLNHIERLKLEVSYRFMEQIIDDKVEKISESFYKNMKIILFHIRKAYNVNSLDDICNNLNNLNIV</sequence>
<organism evidence="1 2">
    <name type="scientific">Cetraspora pellucida</name>
    <dbReference type="NCBI Taxonomy" id="1433469"/>
    <lineage>
        <taxon>Eukaryota</taxon>
        <taxon>Fungi</taxon>
        <taxon>Fungi incertae sedis</taxon>
        <taxon>Mucoromycota</taxon>
        <taxon>Glomeromycotina</taxon>
        <taxon>Glomeromycetes</taxon>
        <taxon>Diversisporales</taxon>
        <taxon>Gigasporaceae</taxon>
        <taxon>Cetraspora</taxon>
    </lineage>
</organism>
<feature type="non-terminal residue" evidence="1">
    <location>
        <position position="1"/>
    </location>
</feature>
<evidence type="ECO:0000313" key="1">
    <source>
        <dbReference type="EMBL" id="CAG8746106.1"/>
    </source>
</evidence>
<comment type="caution">
    <text evidence="1">The sequence shown here is derived from an EMBL/GenBank/DDBJ whole genome shotgun (WGS) entry which is preliminary data.</text>
</comment>
<gene>
    <name evidence="1" type="ORF">SPELUC_LOCUS14144</name>
</gene>
<keyword evidence="2" id="KW-1185">Reference proteome</keyword>
<accession>A0ACA9QFQ7</accession>
<protein>
    <submittedName>
        <fullName evidence="1">14184_t:CDS:1</fullName>
    </submittedName>
</protein>
<proteinExistence type="predicted"/>
<dbReference type="EMBL" id="CAJVPW010040375">
    <property type="protein sequence ID" value="CAG8746106.1"/>
    <property type="molecule type" value="Genomic_DNA"/>
</dbReference>
<evidence type="ECO:0000313" key="2">
    <source>
        <dbReference type="Proteomes" id="UP000789366"/>
    </source>
</evidence>